<gene>
    <name evidence="3" type="ORF">CTAYLR_002653</name>
</gene>
<comment type="caution">
    <text evidence="3">The sequence shown here is derived from an EMBL/GenBank/DDBJ whole genome shotgun (WGS) entry which is preliminary data.</text>
</comment>
<dbReference type="PANTHER" id="PTHR43689:SF8">
    <property type="entry name" value="ALPHA_BETA-HYDROLASES SUPERFAMILY PROTEIN"/>
    <property type="match status" value="1"/>
</dbReference>
<evidence type="ECO:0000256" key="1">
    <source>
        <dbReference type="SAM" id="Phobius"/>
    </source>
</evidence>
<dbReference type="Pfam" id="PF12146">
    <property type="entry name" value="Hydrolase_4"/>
    <property type="match status" value="1"/>
</dbReference>
<dbReference type="InterPro" id="IPR029058">
    <property type="entry name" value="AB_hydrolase_fold"/>
</dbReference>
<dbReference type="AlphaFoldDB" id="A0AAD7UBP1"/>
<reference evidence="3" key="1">
    <citation type="submission" date="2023-01" db="EMBL/GenBank/DDBJ databases">
        <title>Metagenome sequencing of chrysophaentin producing Chrysophaeum taylorii.</title>
        <authorList>
            <person name="Davison J."/>
            <person name="Bewley C."/>
        </authorList>
    </citation>
    <scope>NUCLEOTIDE SEQUENCE</scope>
    <source>
        <strain evidence="3">NIES-1699</strain>
    </source>
</reference>
<feature type="transmembrane region" description="Helical" evidence="1">
    <location>
        <begin position="170"/>
        <end position="190"/>
    </location>
</feature>
<organism evidence="3 4">
    <name type="scientific">Chrysophaeum taylorii</name>
    <dbReference type="NCBI Taxonomy" id="2483200"/>
    <lineage>
        <taxon>Eukaryota</taxon>
        <taxon>Sar</taxon>
        <taxon>Stramenopiles</taxon>
        <taxon>Ochrophyta</taxon>
        <taxon>Pelagophyceae</taxon>
        <taxon>Pelagomonadales</taxon>
        <taxon>Pelagomonadaceae</taxon>
        <taxon>Chrysophaeum</taxon>
    </lineage>
</organism>
<evidence type="ECO:0000259" key="2">
    <source>
        <dbReference type="Pfam" id="PF12146"/>
    </source>
</evidence>
<name>A0AAD7UBP1_9STRA</name>
<dbReference type="PANTHER" id="PTHR43689">
    <property type="entry name" value="HYDROLASE"/>
    <property type="match status" value="1"/>
</dbReference>
<sequence length="327" mass="35822">MEEEAAVVEPPRFHFRGGSRLRVFRFGDGRRGAVVFLHGLLSSHRFWEDIARGVAAQGFACYAPDLLGFGESPWPRGEASYAISEHVGAVARDVLAAVERDFGGDLKPPVHVVGHSLGAVVATELAAREKVVASLVTVSLPYYRSQNAARRDARDSCCCCGRKHKSWRGGAVWLVLACPLLAYLLCSLICQQRWFYVMLGRLVDRAARTLLGRRPSFEARFADALNHSYDSVVASYRQCVETHRLDPANLDLPVLVAHGRDDDVVDPACSRDFHADLVDARVDATLVLIDGVNHSCNDNNLAALLGRWFAKDNISSSSSSSTTTTLV</sequence>
<accession>A0AAD7UBP1</accession>
<keyword evidence="1" id="KW-1133">Transmembrane helix</keyword>
<dbReference type="InterPro" id="IPR022742">
    <property type="entry name" value="Hydrolase_4"/>
</dbReference>
<feature type="domain" description="Serine aminopeptidase S33" evidence="2">
    <location>
        <begin position="31"/>
        <end position="295"/>
    </location>
</feature>
<keyword evidence="1" id="KW-0472">Membrane</keyword>
<keyword evidence="4" id="KW-1185">Reference proteome</keyword>
<evidence type="ECO:0000313" key="4">
    <source>
        <dbReference type="Proteomes" id="UP001230188"/>
    </source>
</evidence>
<dbReference type="EMBL" id="JAQMWT010000398">
    <property type="protein sequence ID" value="KAJ8601850.1"/>
    <property type="molecule type" value="Genomic_DNA"/>
</dbReference>
<proteinExistence type="predicted"/>
<protein>
    <recommendedName>
        <fullName evidence="2">Serine aminopeptidase S33 domain-containing protein</fullName>
    </recommendedName>
</protein>
<dbReference type="Proteomes" id="UP001230188">
    <property type="component" value="Unassembled WGS sequence"/>
</dbReference>
<dbReference type="SUPFAM" id="SSF53474">
    <property type="entry name" value="alpha/beta-Hydrolases"/>
    <property type="match status" value="1"/>
</dbReference>
<evidence type="ECO:0000313" key="3">
    <source>
        <dbReference type="EMBL" id="KAJ8601850.1"/>
    </source>
</evidence>
<keyword evidence="1" id="KW-0812">Transmembrane</keyword>
<dbReference type="Gene3D" id="3.40.50.1820">
    <property type="entry name" value="alpha/beta hydrolase"/>
    <property type="match status" value="1"/>
</dbReference>